<keyword evidence="3" id="KW-1133">Transmembrane helix</keyword>
<evidence type="ECO:0000256" key="2">
    <source>
        <dbReference type="ARBA" id="ARBA00022692"/>
    </source>
</evidence>
<dbReference type="EMBL" id="NPDX01000001">
    <property type="protein sequence ID" value="PJZ85806.1"/>
    <property type="molecule type" value="Genomic_DNA"/>
</dbReference>
<evidence type="ECO:0000256" key="1">
    <source>
        <dbReference type="ARBA" id="ARBA00004127"/>
    </source>
</evidence>
<evidence type="ECO:0000256" key="3">
    <source>
        <dbReference type="ARBA" id="ARBA00022989"/>
    </source>
</evidence>
<dbReference type="InterPro" id="IPR016983">
    <property type="entry name" value="UCP031804"/>
</dbReference>
<dbReference type="Pfam" id="PF06803">
    <property type="entry name" value="DUF1232"/>
    <property type="match status" value="1"/>
</dbReference>
<keyword evidence="4" id="KW-0472">Membrane</keyword>
<feature type="domain" description="DUF1232" evidence="5">
    <location>
        <begin position="47"/>
        <end position="82"/>
    </location>
</feature>
<dbReference type="PIRSF" id="PIRSF031804">
    <property type="entry name" value="UCP031804"/>
    <property type="match status" value="1"/>
</dbReference>
<reference evidence="6 7" key="1">
    <citation type="submission" date="2017-07" db="EMBL/GenBank/DDBJ databases">
        <title>Leptospira spp. isolated from tropical soils.</title>
        <authorList>
            <person name="Thibeaux R."/>
            <person name="Iraola G."/>
            <person name="Ferres I."/>
            <person name="Bierque E."/>
            <person name="Girault D."/>
            <person name="Soupe-Gilbert M.-E."/>
            <person name="Picardeau M."/>
            <person name="Goarant C."/>
        </authorList>
    </citation>
    <scope>NUCLEOTIDE SEQUENCE [LARGE SCALE GENOMIC DNA]</scope>
    <source>
        <strain evidence="6 7">FH2-B-A1</strain>
    </source>
</reference>
<dbReference type="GO" id="GO:0012505">
    <property type="term" value="C:endomembrane system"/>
    <property type="evidence" value="ECO:0007669"/>
    <property type="project" value="UniProtKB-SubCell"/>
</dbReference>
<organism evidence="6 7">
    <name type="scientific">Leptospira harrisiae</name>
    <dbReference type="NCBI Taxonomy" id="2023189"/>
    <lineage>
        <taxon>Bacteria</taxon>
        <taxon>Pseudomonadati</taxon>
        <taxon>Spirochaetota</taxon>
        <taxon>Spirochaetia</taxon>
        <taxon>Leptospirales</taxon>
        <taxon>Leptospiraceae</taxon>
        <taxon>Leptospira</taxon>
    </lineage>
</organism>
<keyword evidence="2" id="KW-0812">Transmembrane</keyword>
<proteinExistence type="predicted"/>
<dbReference type="Proteomes" id="UP000232145">
    <property type="component" value="Unassembled WGS sequence"/>
</dbReference>
<dbReference type="AlphaFoldDB" id="A0A2N0AN96"/>
<evidence type="ECO:0000259" key="5">
    <source>
        <dbReference type="Pfam" id="PF06803"/>
    </source>
</evidence>
<dbReference type="RefSeq" id="WP_100742720.1">
    <property type="nucleotide sequence ID" value="NZ_NPDW01000001.1"/>
</dbReference>
<evidence type="ECO:0000313" key="6">
    <source>
        <dbReference type="EMBL" id="PJZ85806.1"/>
    </source>
</evidence>
<dbReference type="OrthoDB" id="9800202at2"/>
<evidence type="ECO:0000256" key="4">
    <source>
        <dbReference type="ARBA" id="ARBA00023136"/>
    </source>
</evidence>
<comment type="subcellular location">
    <subcellularLocation>
        <location evidence="1">Endomembrane system</location>
        <topology evidence="1">Multi-pass membrane protein</topology>
    </subcellularLocation>
</comment>
<dbReference type="InterPro" id="IPR010652">
    <property type="entry name" value="DUF1232"/>
</dbReference>
<keyword evidence="7" id="KW-1185">Reference proteome</keyword>
<sequence>MNDKQKIQFIKDNFWKKIKETGKKIPFIKDVIAMYYCLLDENTSLTAKASIVLALLYFISPVDAIPDIILALGYTDDAGVIATTLLIIKSQLKPEHYAKANSSLSEEEEK</sequence>
<gene>
    <name evidence="6" type="ORF">CH364_06320</name>
</gene>
<comment type="caution">
    <text evidence="6">The sequence shown here is derived from an EMBL/GenBank/DDBJ whole genome shotgun (WGS) entry which is preliminary data.</text>
</comment>
<evidence type="ECO:0000313" key="7">
    <source>
        <dbReference type="Proteomes" id="UP000232145"/>
    </source>
</evidence>
<name>A0A2N0AN96_9LEPT</name>
<accession>A0A2N0AN96</accession>
<protein>
    <recommendedName>
        <fullName evidence="5">DUF1232 domain-containing protein</fullName>
    </recommendedName>
</protein>